<feature type="binding site" evidence="6">
    <location>
        <begin position="60"/>
        <end position="62"/>
    </location>
    <ligand>
        <name>substrate</name>
    </ligand>
</feature>
<dbReference type="PROSITE" id="PS00483">
    <property type="entry name" value="DIHYDROOROTASE_2"/>
    <property type="match status" value="1"/>
</dbReference>
<feature type="binding site" evidence="6">
    <location>
        <position position="151"/>
    </location>
    <ligand>
        <name>Zn(2+)</name>
        <dbReference type="ChEBI" id="CHEBI:29105"/>
        <label>2</label>
    </ligand>
</feature>
<feature type="binding site" evidence="6">
    <location>
        <position position="256"/>
    </location>
    <ligand>
        <name>substrate</name>
    </ligand>
</feature>
<dbReference type="NCBIfam" id="TIGR00857">
    <property type="entry name" value="pyrC_multi"/>
    <property type="match status" value="1"/>
</dbReference>
<comment type="catalytic activity">
    <reaction evidence="6">
        <text>(S)-dihydroorotate + H2O = N-carbamoyl-L-aspartate + H(+)</text>
        <dbReference type="Rhea" id="RHEA:24296"/>
        <dbReference type="ChEBI" id="CHEBI:15377"/>
        <dbReference type="ChEBI" id="CHEBI:15378"/>
        <dbReference type="ChEBI" id="CHEBI:30864"/>
        <dbReference type="ChEBI" id="CHEBI:32814"/>
        <dbReference type="EC" id="3.5.2.3"/>
    </reaction>
</comment>
<evidence type="ECO:0000256" key="6">
    <source>
        <dbReference type="HAMAP-Rule" id="MF_00220"/>
    </source>
</evidence>
<evidence type="ECO:0000313" key="8">
    <source>
        <dbReference type="EMBL" id="CUP90826.1"/>
    </source>
</evidence>
<feature type="binding site" evidence="6">
    <location>
        <position position="215"/>
    </location>
    <ligand>
        <name>Zn(2+)</name>
        <dbReference type="ChEBI" id="CHEBI:29105"/>
        <label>2</label>
    </ligand>
</feature>
<dbReference type="InterPro" id="IPR050138">
    <property type="entry name" value="DHOase/Allantoinase_Hydrolase"/>
</dbReference>
<feature type="active site" evidence="6">
    <location>
        <position position="283"/>
    </location>
</feature>
<dbReference type="InterPro" id="IPR011059">
    <property type="entry name" value="Metal-dep_hydrolase_composite"/>
</dbReference>
<dbReference type="CDD" id="cd01317">
    <property type="entry name" value="DHOase_IIa"/>
    <property type="match status" value="1"/>
</dbReference>
<dbReference type="AlphaFoldDB" id="A0A174S2U5"/>
<dbReference type="PANTHER" id="PTHR43668:SF2">
    <property type="entry name" value="ALLANTOINASE"/>
    <property type="match status" value="1"/>
</dbReference>
<dbReference type="Pfam" id="PF01979">
    <property type="entry name" value="Amidohydro_1"/>
    <property type="match status" value="1"/>
</dbReference>
<comment type="function">
    <text evidence="1 6">Catalyzes the reversible cyclization of carbamoyl aspartate to dihydroorotate.</text>
</comment>
<dbReference type="GO" id="GO:0006145">
    <property type="term" value="P:purine nucleobase catabolic process"/>
    <property type="evidence" value="ECO:0007669"/>
    <property type="project" value="TreeGrafter"/>
</dbReference>
<evidence type="ECO:0000259" key="7">
    <source>
        <dbReference type="Pfam" id="PF01979"/>
    </source>
</evidence>
<evidence type="ECO:0000256" key="1">
    <source>
        <dbReference type="ARBA" id="ARBA00002368"/>
    </source>
</evidence>
<protein>
    <recommendedName>
        <fullName evidence="6">Dihydroorotase</fullName>
        <shortName evidence="6">DHOase</shortName>
        <ecNumber evidence="6">3.5.2.3</ecNumber>
    </recommendedName>
</protein>
<keyword evidence="3 6" id="KW-0479">Metal-binding</keyword>
<dbReference type="GO" id="GO:0004151">
    <property type="term" value="F:dihydroorotase activity"/>
    <property type="evidence" value="ECO:0007669"/>
    <property type="project" value="UniProtKB-UniRule"/>
</dbReference>
<accession>A0A174S2U5</accession>
<evidence type="ECO:0000256" key="4">
    <source>
        <dbReference type="ARBA" id="ARBA00022801"/>
    </source>
</evidence>
<comment type="similarity">
    <text evidence="2 6">Belongs to the metallo-dependent hydrolases superfamily. DHOase family. Class I DHOase subfamily.</text>
</comment>
<comment type="pathway">
    <text evidence="6">Pyrimidine metabolism; UMP biosynthesis via de novo pathway; (S)-dihydroorotate from bicarbonate: step 3/3.</text>
</comment>
<organism evidence="8 9">
    <name type="scientific">Clostridium baratii</name>
    <dbReference type="NCBI Taxonomy" id="1561"/>
    <lineage>
        <taxon>Bacteria</taxon>
        <taxon>Bacillati</taxon>
        <taxon>Bacillota</taxon>
        <taxon>Clostridia</taxon>
        <taxon>Eubacteriales</taxon>
        <taxon>Clostridiaceae</taxon>
        <taxon>Clostridium</taxon>
    </lineage>
</organism>
<sequence length="398" mass="44214">MNILIKNANVVDSSQNFIGDVYIENGKIKELGTSINKNDVDIIDAKGLTLMPAFVDTHAHFRDPGLTYKEDLETGSRAALRGGYTGVCLMGNTSPVCSTKEVLDYVKNKEESLKLIDIHQCVTITKNFDGKTLTHLEDFKNDKRVKAISDDGVGVSDSRVMMEAMKIAKENDWVIMSHAESHEFSDIDMRLAENMMTWRDITLAKVTGAKLHMAHVSTKEAMKYIIDGKCSGVNVTCEVTPHHIALTNDKNNYRVNPPIREKSDVDFLLRAISHGDVECIGTDHAPHTKEDKEKGSPGMVGLETAFPICYTKLVKEGVITINKLSEMMSRNPAKILKMNKGNISIGLDGDVVLLDLNKEITINSDEFYSKGKNTPFEGMKYYGEVVMTIKGGQVLYKK</sequence>
<dbReference type="GO" id="GO:0008270">
    <property type="term" value="F:zinc ion binding"/>
    <property type="evidence" value="ECO:0007669"/>
    <property type="project" value="UniProtKB-UniRule"/>
</dbReference>
<feature type="binding site" evidence="6">
    <location>
        <position position="151"/>
    </location>
    <ligand>
        <name>Zn(2+)</name>
        <dbReference type="ChEBI" id="CHEBI:29105"/>
        <label>1</label>
    </ligand>
</feature>
<name>A0A174S2U5_9CLOT</name>
<keyword evidence="6" id="KW-0862">Zinc</keyword>
<dbReference type="UniPathway" id="UPA00070">
    <property type="reaction ID" value="UER00117"/>
</dbReference>
<dbReference type="SUPFAM" id="SSF51556">
    <property type="entry name" value="Metallo-dependent hydrolases"/>
    <property type="match status" value="1"/>
</dbReference>
<dbReference type="PANTHER" id="PTHR43668">
    <property type="entry name" value="ALLANTOINASE"/>
    <property type="match status" value="1"/>
</dbReference>
<evidence type="ECO:0000256" key="2">
    <source>
        <dbReference type="ARBA" id="ARBA00010286"/>
    </source>
</evidence>
<dbReference type="InterPro" id="IPR004722">
    <property type="entry name" value="DHOase"/>
</dbReference>
<dbReference type="InterPro" id="IPR032466">
    <property type="entry name" value="Metal_Hydrolase"/>
</dbReference>
<keyword evidence="5 6" id="KW-0665">Pyrimidine biosynthesis</keyword>
<dbReference type="EMBL" id="CZBO01000001">
    <property type="protein sequence ID" value="CUP90826.1"/>
    <property type="molecule type" value="Genomic_DNA"/>
</dbReference>
<feature type="binding site" evidence="6">
    <location>
        <position position="60"/>
    </location>
    <ligand>
        <name>Zn(2+)</name>
        <dbReference type="ChEBI" id="CHEBI:29105"/>
        <label>1</label>
    </ligand>
</feature>
<dbReference type="HAMAP" id="MF_00220_B">
    <property type="entry name" value="PyrC_classI_B"/>
    <property type="match status" value="1"/>
</dbReference>
<keyword evidence="4 6" id="KW-0378">Hydrolase</keyword>
<evidence type="ECO:0000313" key="9">
    <source>
        <dbReference type="Proteomes" id="UP000095563"/>
    </source>
</evidence>
<feature type="binding site" evidence="6">
    <location>
        <position position="58"/>
    </location>
    <ligand>
        <name>Zn(2+)</name>
        <dbReference type="ChEBI" id="CHEBI:29105"/>
        <label>1</label>
    </ligand>
</feature>
<feature type="binding site" evidence="6">
    <location>
        <position position="287"/>
    </location>
    <ligand>
        <name>substrate</name>
    </ligand>
</feature>
<dbReference type="InterPro" id="IPR002195">
    <property type="entry name" value="Dihydroorotase_CS"/>
</dbReference>
<evidence type="ECO:0000256" key="3">
    <source>
        <dbReference type="ARBA" id="ARBA00022723"/>
    </source>
</evidence>
<dbReference type="InterPro" id="IPR006680">
    <property type="entry name" value="Amidohydro-rel"/>
</dbReference>
<reference evidence="8 9" key="1">
    <citation type="submission" date="2015-09" db="EMBL/GenBank/DDBJ databases">
        <authorList>
            <consortium name="Pathogen Informatics"/>
        </authorList>
    </citation>
    <scope>NUCLEOTIDE SEQUENCE [LARGE SCALE GENOMIC DNA]</scope>
    <source>
        <strain evidence="8 9">2789STDY5834956</strain>
    </source>
</reference>
<feature type="binding site" evidence="6">
    <location>
        <position position="283"/>
    </location>
    <ligand>
        <name>Zn(2+)</name>
        <dbReference type="ChEBI" id="CHEBI:29105"/>
        <label>1</label>
    </ligand>
</feature>
<dbReference type="SUPFAM" id="SSF51338">
    <property type="entry name" value="Composite domain of metallo-dependent hydrolases"/>
    <property type="match status" value="1"/>
</dbReference>
<gene>
    <name evidence="6 8" type="primary">pyrC</name>
    <name evidence="8" type="ORF">ERS852568_01255</name>
</gene>
<feature type="binding site" evidence="6">
    <location>
        <position position="92"/>
    </location>
    <ligand>
        <name>substrate</name>
    </ligand>
</feature>
<dbReference type="GO" id="GO:0004038">
    <property type="term" value="F:allantoinase activity"/>
    <property type="evidence" value="ECO:0007669"/>
    <property type="project" value="TreeGrafter"/>
</dbReference>
<dbReference type="Proteomes" id="UP000095563">
    <property type="component" value="Unassembled WGS sequence"/>
</dbReference>
<feature type="binding site" evidence="6">
    <location>
        <begin position="297"/>
        <end position="298"/>
    </location>
    <ligand>
        <name>substrate</name>
    </ligand>
</feature>
<dbReference type="GO" id="GO:0044205">
    <property type="term" value="P:'de novo' UMP biosynthetic process"/>
    <property type="evidence" value="ECO:0007669"/>
    <property type="project" value="UniProtKB-UniRule"/>
</dbReference>
<dbReference type="GO" id="GO:0005737">
    <property type="term" value="C:cytoplasm"/>
    <property type="evidence" value="ECO:0007669"/>
    <property type="project" value="TreeGrafter"/>
</dbReference>
<dbReference type="Gene3D" id="3.20.20.140">
    <property type="entry name" value="Metal-dependent hydrolases"/>
    <property type="match status" value="1"/>
</dbReference>
<feature type="domain" description="Amidohydrolase-related" evidence="7">
    <location>
        <begin position="49"/>
        <end position="394"/>
    </location>
</feature>
<feature type="binding site" evidence="6">
    <location>
        <position position="178"/>
    </location>
    <ligand>
        <name>Zn(2+)</name>
        <dbReference type="ChEBI" id="CHEBI:29105"/>
        <label>2</label>
    </ligand>
</feature>
<dbReference type="EC" id="3.5.2.3" evidence="6"/>
<evidence type="ECO:0000256" key="5">
    <source>
        <dbReference type="ARBA" id="ARBA00022975"/>
    </source>
</evidence>
<dbReference type="RefSeq" id="WP_055207198.1">
    <property type="nucleotide sequence ID" value="NZ_CZBO01000001.1"/>
</dbReference>
<proteinExistence type="inferred from homology"/>
<comment type="cofactor">
    <cofactor evidence="6">
        <name>Zn(2+)</name>
        <dbReference type="ChEBI" id="CHEBI:29105"/>
    </cofactor>
    <text evidence="6">Binds 2 Zn(2+) ions per subunit.</text>
</comment>